<sequence length="165" mass="18005">MEKANYIRALIASIGAFLSVKLGILLPILIMLTVVMVIDYSTGILDAKNRGEINSKTGMWGIVKKLLYGVAVAVGMIVDWTILQVASSLGFNIPVATFFGLLVAVWLIINELISILENLTRLEVPLPSFLLKVVQNFKIVVEKSGDTLADTVDNNVKKEQSESSL</sequence>
<dbReference type="InterPro" id="IPR006480">
    <property type="entry name" value="Phage_holin_4_1"/>
</dbReference>
<dbReference type="AlphaFoldDB" id="A0AAX0B0B2"/>
<comment type="subcellular location">
    <subcellularLocation>
        <location evidence="1">Membrane</location>
        <topology evidence="1">Multi-pass membrane protein</topology>
    </subcellularLocation>
</comment>
<evidence type="ECO:0000256" key="5">
    <source>
        <dbReference type="SAM" id="Phobius"/>
    </source>
</evidence>
<proteinExistence type="predicted"/>
<dbReference type="Pfam" id="PF05105">
    <property type="entry name" value="Phage_holin_4_1"/>
    <property type="match status" value="1"/>
</dbReference>
<dbReference type="GO" id="GO:0016020">
    <property type="term" value="C:membrane"/>
    <property type="evidence" value="ECO:0007669"/>
    <property type="project" value="UniProtKB-SubCell"/>
</dbReference>
<accession>A0AAX0B0B2</accession>
<protein>
    <submittedName>
        <fullName evidence="6">Toxin secretion/phage lysis holin</fullName>
    </submittedName>
</protein>
<feature type="transmembrane region" description="Helical" evidence="5">
    <location>
        <begin position="66"/>
        <end position="83"/>
    </location>
</feature>
<evidence type="ECO:0000313" key="7">
    <source>
        <dbReference type="Proteomes" id="UP001193748"/>
    </source>
</evidence>
<keyword evidence="3 5" id="KW-1133">Transmembrane helix</keyword>
<evidence type="ECO:0000313" key="6">
    <source>
        <dbReference type="EMBL" id="NRT88521.1"/>
    </source>
</evidence>
<evidence type="ECO:0000256" key="4">
    <source>
        <dbReference type="ARBA" id="ARBA00023136"/>
    </source>
</evidence>
<keyword evidence="2 5" id="KW-0812">Transmembrane</keyword>
<feature type="transmembrane region" description="Helical" evidence="5">
    <location>
        <begin position="24"/>
        <end position="45"/>
    </location>
</feature>
<evidence type="ECO:0000256" key="1">
    <source>
        <dbReference type="ARBA" id="ARBA00004141"/>
    </source>
</evidence>
<feature type="transmembrane region" description="Helical" evidence="5">
    <location>
        <begin position="89"/>
        <end position="109"/>
    </location>
</feature>
<evidence type="ECO:0000256" key="2">
    <source>
        <dbReference type="ARBA" id="ARBA00022692"/>
    </source>
</evidence>
<dbReference type="NCBIfam" id="TIGR01593">
    <property type="entry name" value="holin_tox_secr"/>
    <property type="match status" value="1"/>
</dbReference>
<evidence type="ECO:0000256" key="3">
    <source>
        <dbReference type="ARBA" id="ARBA00022989"/>
    </source>
</evidence>
<dbReference type="RefSeq" id="WP_173710850.1">
    <property type="nucleotide sequence ID" value="NZ_JABSWW010000001.1"/>
</dbReference>
<organism evidence="6 7">
    <name type="scientific">Clostridium beijerinckii</name>
    <name type="common">Clostridium MP</name>
    <dbReference type="NCBI Taxonomy" id="1520"/>
    <lineage>
        <taxon>Bacteria</taxon>
        <taxon>Bacillati</taxon>
        <taxon>Bacillota</taxon>
        <taxon>Clostridia</taxon>
        <taxon>Eubacteriales</taxon>
        <taxon>Clostridiaceae</taxon>
        <taxon>Clostridium</taxon>
    </lineage>
</organism>
<gene>
    <name evidence="6" type="ORF">B0H41_002200</name>
</gene>
<comment type="caution">
    <text evidence="6">The sequence shown here is derived from an EMBL/GenBank/DDBJ whole genome shotgun (WGS) entry which is preliminary data.</text>
</comment>
<reference evidence="6" key="1">
    <citation type="submission" date="2020-05" db="EMBL/GenBank/DDBJ databases">
        <authorList>
            <person name="Brown S."/>
            <person name="Huntemann M."/>
            <person name="Clum A."/>
            <person name="Spunde A."/>
            <person name="Palaniappan K."/>
            <person name="Ritter S."/>
            <person name="Mikhailova N."/>
            <person name="Chen I.-M."/>
            <person name="Stamatis D."/>
            <person name="Reddy T."/>
            <person name="O'Malley R."/>
            <person name="Daum C."/>
            <person name="Shapiro N."/>
            <person name="Ivanova N."/>
            <person name="Kyrpides N."/>
            <person name="Woyke T."/>
        </authorList>
    </citation>
    <scope>NUCLEOTIDE SEQUENCE</scope>
    <source>
        <strain evidence="6">DJ080</strain>
    </source>
</reference>
<dbReference type="Proteomes" id="UP001193748">
    <property type="component" value="Unassembled WGS sequence"/>
</dbReference>
<reference evidence="6" key="2">
    <citation type="journal article" date="2022" name="Nat. Biotechnol.">
        <title>Carbon-negative production of acetone and isopropanol by gas fermentation at industrial pilot scale.</title>
        <authorList>
            <person name="Liew F.E."/>
            <person name="Nogle R."/>
            <person name="Abdalla T."/>
            <person name="Rasor B.J."/>
            <person name="Canter C."/>
            <person name="Jensen R.O."/>
            <person name="Wang L."/>
            <person name="Strutz J."/>
            <person name="Chirania P."/>
            <person name="De Tissera S."/>
            <person name="Mueller A.P."/>
            <person name="Ruan Z."/>
            <person name="Gao A."/>
            <person name="Tran L."/>
            <person name="Engle N.L."/>
            <person name="Bromley J.C."/>
            <person name="Daniell J."/>
            <person name="Conrado R."/>
            <person name="Tschaplinski T.J."/>
            <person name="Giannone R.J."/>
            <person name="Hettich R.L."/>
            <person name="Karim A.S."/>
            <person name="Simpson S.D."/>
            <person name="Brown S.D."/>
            <person name="Leang C."/>
            <person name="Jewett M.C."/>
            <person name="Kopke M."/>
        </authorList>
    </citation>
    <scope>NUCLEOTIDE SEQUENCE</scope>
    <source>
        <strain evidence="6">DJ080</strain>
    </source>
</reference>
<keyword evidence="4 5" id="KW-0472">Membrane</keyword>
<dbReference type="EMBL" id="JABSWW010000001">
    <property type="protein sequence ID" value="NRT88521.1"/>
    <property type="molecule type" value="Genomic_DNA"/>
</dbReference>
<name>A0AAX0B0B2_CLOBE</name>